<keyword evidence="6 8" id="KW-1133">Transmembrane helix</keyword>
<comment type="similarity">
    <text evidence="2 8">Belongs to the major facilitator superfamily. Bcr/CmlA family.</text>
</comment>
<evidence type="ECO:0000256" key="1">
    <source>
        <dbReference type="ARBA" id="ARBA00004651"/>
    </source>
</evidence>
<name>A0ABS3KJ99_9PROT</name>
<dbReference type="Pfam" id="PF07690">
    <property type="entry name" value="MFS_1"/>
    <property type="match status" value="1"/>
</dbReference>
<evidence type="ECO:0000313" key="11">
    <source>
        <dbReference type="Proteomes" id="UP001518989"/>
    </source>
</evidence>
<comment type="caution">
    <text evidence="8">Lacks conserved residue(s) required for the propagation of feature annotation.</text>
</comment>
<accession>A0ABS3KJ99</accession>
<evidence type="ECO:0000256" key="3">
    <source>
        <dbReference type="ARBA" id="ARBA00022448"/>
    </source>
</evidence>
<feature type="transmembrane region" description="Helical" evidence="8">
    <location>
        <begin position="381"/>
        <end position="401"/>
    </location>
</feature>
<dbReference type="RefSeq" id="WP_207414977.1">
    <property type="nucleotide sequence ID" value="NZ_CP061177.1"/>
</dbReference>
<feature type="domain" description="Major facilitator superfamily (MFS) profile" evidence="9">
    <location>
        <begin position="19"/>
        <end position="405"/>
    </location>
</feature>
<proteinExistence type="inferred from homology"/>
<gene>
    <name evidence="10" type="ORF">IAI61_00790</name>
</gene>
<comment type="subcellular location">
    <subcellularLocation>
        <location evidence="8">Cell inner membrane</location>
        <topology evidence="8">Multi-pass membrane protein</topology>
    </subcellularLocation>
    <subcellularLocation>
        <location evidence="1">Cell membrane</location>
        <topology evidence="1">Multi-pass membrane protein</topology>
    </subcellularLocation>
</comment>
<dbReference type="PANTHER" id="PTHR43124">
    <property type="entry name" value="PURINE EFFLUX PUMP PBUE"/>
    <property type="match status" value="1"/>
</dbReference>
<evidence type="ECO:0000256" key="2">
    <source>
        <dbReference type="ARBA" id="ARBA00006236"/>
    </source>
</evidence>
<keyword evidence="8" id="KW-0997">Cell inner membrane</keyword>
<protein>
    <recommendedName>
        <fullName evidence="8">Bcr/CflA family efflux transporter</fullName>
    </recommendedName>
</protein>
<evidence type="ECO:0000256" key="6">
    <source>
        <dbReference type="ARBA" id="ARBA00022989"/>
    </source>
</evidence>
<comment type="caution">
    <text evidence="10">The sequence shown here is derived from an EMBL/GenBank/DDBJ whole genome shotgun (WGS) entry which is preliminary data.</text>
</comment>
<feature type="transmembrane region" description="Helical" evidence="8">
    <location>
        <begin position="88"/>
        <end position="111"/>
    </location>
</feature>
<dbReference type="InterPro" id="IPR011701">
    <property type="entry name" value="MFS"/>
</dbReference>
<sequence>MTPPDAGFEAPAPRLRAPVLPAVWLLILLTGVGPFTMQVMLPALPFVARDFEVPYAAAQLTFTIYLIGIALGQLIYGPLSDRFGRRPLLLAGLAVYLLGSVAAATAPSIGLLTLARAAQAAGACAGMVMTRAMIRDVFPRDQAASKIGFVMMGMTVVPMAAPLVGAELQALFGWRATMVACAALGAVLPVLTLSRLPETLREAQPLPGLFGMLRAYATLFRSPLFCCYAVVTGCSSGVFFAFMAGAPRVLVEGLGHTPRTYAIAFMVTSVAFAAGSFLAGRYSGRLGVARMLRYGLVLTTGGALLSVLGLVAVELSIVSFFLPMLLVGVGNGISQPNSLAAALSVQPQLAGTASGVVGAAQMAIGALMTLLAGLAEIGTGFGTALVMAGCAIGAQLALAVVKHLRDPRA</sequence>
<dbReference type="PANTHER" id="PTHR43124:SF3">
    <property type="entry name" value="CHLORAMPHENICOL EFFLUX PUMP RV0191"/>
    <property type="match status" value="1"/>
</dbReference>
<dbReference type="PROSITE" id="PS50850">
    <property type="entry name" value="MFS"/>
    <property type="match status" value="1"/>
</dbReference>
<dbReference type="SUPFAM" id="SSF103473">
    <property type="entry name" value="MFS general substrate transporter"/>
    <property type="match status" value="1"/>
</dbReference>
<organism evidence="10 11">
    <name type="scientific">Roseomonas haemaphysalidis</name>
    <dbReference type="NCBI Taxonomy" id="2768162"/>
    <lineage>
        <taxon>Bacteria</taxon>
        <taxon>Pseudomonadati</taxon>
        <taxon>Pseudomonadota</taxon>
        <taxon>Alphaproteobacteria</taxon>
        <taxon>Acetobacterales</taxon>
        <taxon>Roseomonadaceae</taxon>
        <taxon>Roseomonas</taxon>
    </lineage>
</organism>
<feature type="transmembrane region" description="Helical" evidence="8">
    <location>
        <begin position="355"/>
        <end position="375"/>
    </location>
</feature>
<keyword evidence="5 8" id="KW-0812">Transmembrane</keyword>
<dbReference type="NCBIfam" id="TIGR00710">
    <property type="entry name" value="efflux_Bcr_CflA"/>
    <property type="match status" value="1"/>
</dbReference>
<feature type="transmembrane region" description="Helical" evidence="8">
    <location>
        <begin position="146"/>
        <end position="166"/>
    </location>
</feature>
<evidence type="ECO:0000313" key="10">
    <source>
        <dbReference type="EMBL" id="MBO1077548.1"/>
    </source>
</evidence>
<keyword evidence="3 8" id="KW-0813">Transport</keyword>
<evidence type="ECO:0000256" key="8">
    <source>
        <dbReference type="RuleBase" id="RU365088"/>
    </source>
</evidence>
<dbReference type="InterPro" id="IPR004812">
    <property type="entry name" value="Efflux_drug-R_Bcr/CmlA"/>
</dbReference>
<dbReference type="Proteomes" id="UP001518989">
    <property type="component" value="Unassembled WGS sequence"/>
</dbReference>
<evidence type="ECO:0000259" key="9">
    <source>
        <dbReference type="PROSITE" id="PS50850"/>
    </source>
</evidence>
<dbReference type="EMBL" id="JACTNG010000001">
    <property type="protein sequence ID" value="MBO1077548.1"/>
    <property type="molecule type" value="Genomic_DNA"/>
</dbReference>
<dbReference type="CDD" id="cd17320">
    <property type="entry name" value="MFS_MdfA_MDR_like"/>
    <property type="match status" value="1"/>
</dbReference>
<evidence type="ECO:0000256" key="5">
    <source>
        <dbReference type="ARBA" id="ARBA00022692"/>
    </source>
</evidence>
<dbReference type="InterPro" id="IPR050189">
    <property type="entry name" value="MFS_Efflux_Transporters"/>
</dbReference>
<keyword evidence="4" id="KW-1003">Cell membrane</keyword>
<feature type="transmembrane region" description="Helical" evidence="8">
    <location>
        <begin position="215"/>
        <end position="241"/>
    </location>
</feature>
<feature type="transmembrane region" description="Helical" evidence="8">
    <location>
        <begin position="56"/>
        <end position="76"/>
    </location>
</feature>
<dbReference type="Gene3D" id="1.20.1720.10">
    <property type="entry name" value="Multidrug resistance protein D"/>
    <property type="match status" value="1"/>
</dbReference>
<keyword evidence="11" id="KW-1185">Reference proteome</keyword>
<evidence type="ECO:0000256" key="4">
    <source>
        <dbReference type="ARBA" id="ARBA00022475"/>
    </source>
</evidence>
<feature type="transmembrane region" description="Helical" evidence="8">
    <location>
        <begin position="261"/>
        <end position="279"/>
    </location>
</feature>
<feature type="transmembrane region" description="Helical" evidence="8">
    <location>
        <begin position="172"/>
        <end position="194"/>
    </location>
</feature>
<dbReference type="InterPro" id="IPR020846">
    <property type="entry name" value="MFS_dom"/>
</dbReference>
<evidence type="ECO:0000256" key="7">
    <source>
        <dbReference type="ARBA" id="ARBA00023136"/>
    </source>
</evidence>
<feature type="transmembrane region" description="Helical" evidence="8">
    <location>
        <begin position="291"/>
        <end position="311"/>
    </location>
</feature>
<keyword evidence="7 8" id="KW-0472">Membrane</keyword>
<feature type="transmembrane region" description="Helical" evidence="8">
    <location>
        <begin position="23"/>
        <end position="44"/>
    </location>
</feature>
<dbReference type="InterPro" id="IPR036259">
    <property type="entry name" value="MFS_trans_sf"/>
</dbReference>
<reference evidence="10 11" key="1">
    <citation type="submission" date="2020-09" db="EMBL/GenBank/DDBJ databases">
        <title>Roseomonas.</title>
        <authorList>
            <person name="Zhu W."/>
        </authorList>
    </citation>
    <scope>NUCLEOTIDE SEQUENCE [LARGE SCALE GENOMIC DNA]</scope>
    <source>
        <strain evidence="10 11">573</strain>
    </source>
</reference>